<name>A0A9X3CAF0_9FLAO</name>
<evidence type="ECO:0000313" key="2">
    <source>
        <dbReference type="Proteomes" id="UP001151133"/>
    </source>
</evidence>
<dbReference type="Proteomes" id="UP001151133">
    <property type="component" value="Unassembled WGS sequence"/>
</dbReference>
<sequence>MIIPILELYKIIELEKSKFETKNLNGNFFIDLFRNQPSDPELHEYYTLPALFVNYTNTGQGKDKPRLIQMTLHLVLDDDQDCNNVAPNKVLGMNRFVYVGLLQEILEGKKLGTSSPLKFVSEAMIDNPVADYHVLVFEFESHARDLIETPVFEFGEFETLDFRGKLKQKKEAD</sequence>
<accession>A0A9X3CAF0</accession>
<evidence type="ECO:0000313" key="1">
    <source>
        <dbReference type="EMBL" id="MCV9934533.1"/>
    </source>
</evidence>
<dbReference type="AlphaFoldDB" id="A0A9X3CAF0"/>
<gene>
    <name evidence="1" type="ORF">OIU80_19810</name>
</gene>
<organism evidence="1 2">
    <name type="scientific">Flavobacterium frigoritolerans</name>
    <dbReference type="NCBI Taxonomy" id="2987686"/>
    <lineage>
        <taxon>Bacteria</taxon>
        <taxon>Pseudomonadati</taxon>
        <taxon>Bacteroidota</taxon>
        <taxon>Flavobacteriia</taxon>
        <taxon>Flavobacteriales</taxon>
        <taxon>Flavobacteriaceae</taxon>
        <taxon>Flavobacterium</taxon>
    </lineage>
</organism>
<keyword evidence="2" id="KW-1185">Reference proteome</keyword>
<protein>
    <submittedName>
        <fullName evidence="1">Uncharacterized protein</fullName>
    </submittedName>
</protein>
<comment type="caution">
    <text evidence="1">The sequence shown here is derived from an EMBL/GenBank/DDBJ whole genome shotgun (WGS) entry which is preliminary data.</text>
</comment>
<reference evidence="1" key="1">
    <citation type="submission" date="2022-10" db="EMBL/GenBank/DDBJ databases">
        <title>Two novel species of Flavobacterium.</title>
        <authorList>
            <person name="Liu Q."/>
            <person name="Xin Y.-H."/>
        </authorList>
    </citation>
    <scope>NUCLEOTIDE SEQUENCE</scope>
    <source>
        <strain evidence="1">LS1R47</strain>
    </source>
</reference>
<dbReference type="EMBL" id="JAOZEV010000026">
    <property type="protein sequence ID" value="MCV9934533.1"/>
    <property type="molecule type" value="Genomic_DNA"/>
</dbReference>
<proteinExistence type="predicted"/>
<dbReference type="RefSeq" id="WP_264288702.1">
    <property type="nucleotide sequence ID" value="NZ_JAOZEV010000026.1"/>
</dbReference>